<protein>
    <submittedName>
        <fullName evidence="2">Uncharacterized protein</fullName>
    </submittedName>
</protein>
<evidence type="ECO:0000256" key="1">
    <source>
        <dbReference type="SAM" id="Phobius"/>
    </source>
</evidence>
<evidence type="ECO:0000313" key="3">
    <source>
        <dbReference type="Proteomes" id="UP001374803"/>
    </source>
</evidence>
<keyword evidence="1" id="KW-1133">Transmembrane helix</keyword>
<dbReference type="EMBL" id="CP089983">
    <property type="protein sequence ID" value="WXB10522.1"/>
    <property type="molecule type" value="Genomic_DNA"/>
</dbReference>
<keyword evidence="1" id="KW-0472">Membrane</keyword>
<feature type="transmembrane region" description="Helical" evidence="1">
    <location>
        <begin position="12"/>
        <end position="32"/>
    </location>
</feature>
<dbReference type="Proteomes" id="UP001374803">
    <property type="component" value="Chromosome"/>
</dbReference>
<gene>
    <name evidence="2" type="ORF">LVJ94_25260</name>
</gene>
<name>A0ABZ2LHU4_9BACT</name>
<keyword evidence="3" id="KW-1185">Reference proteome</keyword>
<accession>A0ABZ2LHU4</accession>
<organism evidence="2 3">
    <name type="scientific">Pendulispora rubella</name>
    <dbReference type="NCBI Taxonomy" id="2741070"/>
    <lineage>
        <taxon>Bacteria</taxon>
        <taxon>Pseudomonadati</taxon>
        <taxon>Myxococcota</taxon>
        <taxon>Myxococcia</taxon>
        <taxon>Myxococcales</taxon>
        <taxon>Sorangiineae</taxon>
        <taxon>Pendulisporaceae</taxon>
        <taxon>Pendulispora</taxon>
    </lineage>
</organism>
<dbReference type="RefSeq" id="WP_394840197.1">
    <property type="nucleotide sequence ID" value="NZ_CP089929.1"/>
</dbReference>
<proteinExistence type="predicted"/>
<evidence type="ECO:0000313" key="2">
    <source>
        <dbReference type="EMBL" id="WXB10522.1"/>
    </source>
</evidence>
<sequence>MKAWLTPHRFLIIYSAALTVTLAGIVGAGIAFKDQKHRFSEVDVERLNIVEPDGTRRFAIARDQDRSVAFFLKDPEGRDRLVLRVTPEGTPLIEFMDESGRTIDRVAALTR</sequence>
<reference evidence="2" key="1">
    <citation type="submission" date="2021-12" db="EMBL/GenBank/DDBJ databases">
        <title>Discovery of the Pendulisporaceae a myxobacterial family with distinct sporulation behavior and unique specialized metabolism.</title>
        <authorList>
            <person name="Garcia R."/>
            <person name="Popoff A."/>
            <person name="Bader C.D."/>
            <person name="Loehr J."/>
            <person name="Walesch S."/>
            <person name="Walt C."/>
            <person name="Boldt J."/>
            <person name="Bunk B."/>
            <person name="Haeckl F.J.F.P.J."/>
            <person name="Gunesch A.P."/>
            <person name="Birkelbach J."/>
            <person name="Nuebel U."/>
            <person name="Pietschmann T."/>
            <person name="Bach T."/>
            <person name="Mueller R."/>
        </authorList>
    </citation>
    <scope>NUCLEOTIDE SEQUENCE</scope>
    <source>
        <strain evidence="2">MSr11367</strain>
    </source>
</reference>
<keyword evidence="1" id="KW-0812">Transmembrane</keyword>